<dbReference type="RefSeq" id="WP_108962911.1">
    <property type="nucleotide sequence ID" value="NZ_QEFB01000007.1"/>
</dbReference>
<dbReference type="PANTHER" id="PTHR18895:SF74">
    <property type="entry name" value="MTRF1L RELEASE FACTOR GLUTAMINE METHYLTRANSFERASE"/>
    <property type="match status" value="1"/>
</dbReference>
<dbReference type="EMBL" id="QEFB01000007">
    <property type="protein sequence ID" value="PWC07106.1"/>
    <property type="molecule type" value="Genomic_DNA"/>
</dbReference>
<name>A0A2U1TE07_9MICO</name>
<keyword evidence="2" id="KW-0489">Methyltransferase</keyword>
<dbReference type="Gene3D" id="3.40.50.150">
    <property type="entry name" value="Vaccinia Virus protein VP39"/>
    <property type="match status" value="1"/>
</dbReference>
<evidence type="ECO:0000259" key="1">
    <source>
        <dbReference type="Pfam" id="PF05175"/>
    </source>
</evidence>
<reference evidence="3" key="1">
    <citation type="submission" date="2018-04" db="EMBL/GenBank/DDBJ databases">
        <authorList>
            <person name="Liu S."/>
            <person name="Wang Z."/>
            <person name="Li J."/>
        </authorList>
    </citation>
    <scope>NUCLEOTIDE SEQUENCE [LARGE SCALE GENOMIC DNA]</scope>
    <source>
        <strain evidence="3">622</strain>
    </source>
</reference>
<evidence type="ECO:0000313" key="3">
    <source>
        <dbReference type="Proteomes" id="UP000244962"/>
    </source>
</evidence>
<dbReference type="AlphaFoldDB" id="A0A2U1TE07"/>
<dbReference type="Proteomes" id="UP000244962">
    <property type="component" value="Unassembled WGS sequence"/>
</dbReference>
<accession>A0A2U1TE07</accession>
<dbReference type="PROSITE" id="PS00092">
    <property type="entry name" value="N6_MTASE"/>
    <property type="match status" value="1"/>
</dbReference>
<dbReference type="GO" id="GO:0003676">
    <property type="term" value="F:nucleic acid binding"/>
    <property type="evidence" value="ECO:0007669"/>
    <property type="project" value="InterPro"/>
</dbReference>
<keyword evidence="2" id="KW-0808">Transferase</keyword>
<dbReference type="Pfam" id="PF05175">
    <property type="entry name" value="MTS"/>
    <property type="match status" value="1"/>
</dbReference>
<protein>
    <submittedName>
        <fullName evidence="2">Methyltransferase</fullName>
    </submittedName>
</protein>
<evidence type="ECO:0000313" key="2">
    <source>
        <dbReference type="EMBL" id="PWC07106.1"/>
    </source>
</evidence>
<dbReference type="InterPro" id="IPR050320">
    <property type="entry name" value="N5-glutamine_MTase"/>
</dbReference>
<sequence>MCEPTNDSTSTSTTTVGIPRVRWLDHGIEHSALWRSESGWPAPASVVTGDDSMTAETALRLASTGTAILWTGDFHNAKQLLAAMGKRLGTPVPPRNDDITAAFQRSRVDALRRSTLLGMLLVPVSADGTIPLRRSPDIRQAIAHAWGPAIEASVVSLRELLGVIGAEEWRTRGVDVPALGAKIHPHYGVFSPVRGEYLDLVANAPLPPDAATAFDIGTGTGVLAALLAHRGIRHIVATDQDPRALACATENLDRLGFGPAVTVEKTDLFPGGRADIVACNPPWIPATPKVATDYAVYDEGGRMLAGFLSGLAEHLTPDGEGWLVISDIAERLGLRSRGDLLDAIEDAGLAVIARMDTRPTHSRATDRTDPLNAARAAEVTSLWRLRADRP</sequence>
<dbReference type="CDD" id="cd02440">
    <property type="entry name" value="AdoMet_MTases"/>
    <property type="match status" value="1"/>
</dbReference>
<dbReference type="InterPro" id="IPR002052">
    <property type="entry name" value="DNA_methylase_N6_adenine_CS"/>
</dbReference>
<dbReference type="InterPro" id="IPR007848">
    <property type="entry name" value="Small_mtfrase_dom"/>
</dbReference>
<gene>
    <name evidence="2" type="ORF">DF223_08300</name>
</gene>
<dbReference type="GO" id="GO:0032259">
    <property type="term" value="P:methylation"/>
    <property type="evidence" value="ECO:0007669"/>
    <property type="project" value="UniProtKB-KW"/>
</dbReference>
<dbReference type="PANTHER" id="PTHR18895">
    <property type="entry name" value="HEMK METHYLTRANSFERASE"/>
    <property type="match status" value="1"/>
</dbReference>
<proteinExistence type="predicted"/>
<feature type="domain" description="Methyltransferase small" evidence="1">
    <location>
        <begin position="206"/>
        <end position="326"/>
    </location>
</feature>
<dbReference type="InterPro" id="IPR029063">
    <property type="entry name" value="SAM-dependent_MTases_sf"/>
</dbReference>
<organism evidence="2 3">
    <name type="scientific">Mycetocola zhujimingii</name>
    <dbReference type="NCBI Taxonomy" id="2079792"/>
    <lineage>
        <taxon>Bacteria</taxon>
        <taxon>Bacillati</taxon>
        <taxon>Actinomycetota</taxon>
        <taxon>Actinomycetes</taxon>
        <taxon>Micrococcales</taxon>
        <taxon>Microbacteriaceae</taxon>
        <taxon>Mycetocola</taxon>
    </lineage>
</organism>
<dbReference type="SUPFAM" id="SSF53335">
    <property type="entry name" value="S-adenosyl-L-methionine-dependent methyltransferases"/>
    <property type="match status" value="1"/>
</dbReference>
<keyword evidence="3" id="KW-1185">Reference proteome</keyword>
<comment type="caution">
    <text evidence="2">The sequence shown here is derived from an EMBL/GenBank/DDBJ whole genome shotgun (WGS) entry which is preliminary data.</text>
</comment>
<dbReference type="GO" id="GO:0036009">
    <property type="term" value="F:protein-glutamine N-methyltransferase activity"/>
    <property type="evidence" value="ECO:0007669"/>
    <property type="project" value="TreeGrafter"/>
</dbReference>